<dbReference type="SUPFAM" id="SSF53067">
    <property type="entry name" value="Actin-like ATPase domain"/>
    <property type="match status" value="1"/>
</dbReference>
<evidence type="ECO:0000313" key="1">
    <source>
        <dbReference type="EMBL" id="SDX42879.1"/>
    </source>
</evidence>
<organism evidence="1 2">
    <name type="scientific">Marininema mesophilum</name>
    <dbReference type="NCBI Taxonomy" id="1048340"/>
    <lineage>
        <taxon>Bacteria</taxon>
        <taxon>Bacillati</taxon>
        <taxon>Bacillota</taxon>
        <taxon>Bacilli</taxon>
        <taxon>Bacillales</taxon>
        <taxon>Thermoactinomycetaceae</taxon>
        <taxon>Marininema</taxon>
    </lineage>
</organism>
<sequence>MSLIPKYSMGIELSDSLFKLVEIRQGFRRTHLTQYVAHPLLPVWSGKRELDEREELIQSIQDALLGRRFRTRKVHLSLSNRHVVTGVWYVPEMRAGRMRRWIESKVFSDWELPFDDPIFDFKTIGHVWSDGDQQEVLVVATSRRYVEEMTDLIRWCGLDPVSVGLSSLDLQRWVDFSGETSPHRWATLTISRTGVEVSLFFQGVLQGGSYMPLSMVSCLQDVPDRPTIDPLAPMLTREDQVSSYGKALVGVLKRVEPEWLRKELWQSSRNWMISGEGVDFDLLLLHLQMKDGPSVYLGPSPDDLLSDEMSLKASRWLGNALSVPLGAALTGVSS</sequence>
<proteinExistence type="predicted"/>
<dbReference type="Gene3D" id="3.30.420.40">
    <property type="match status" value="2"/>
</dbReference>
<name>A0A1H3BP08_9BACL</name>
<dbReference type="RefSeq" id="WP_091742508.1">
    <property type="nucleotide sequence ID" value="NZ_FNNQ01000017.1"/>
</dbReference>
<dbReference type="Pfam" id="PF11104">
    <property type="entry name" value="PilM_2"/>
    <property type="match status" value="1"/>
</dbReference>
<dbReference type="EMBL" id="FNNQ01000017">
    <property type="protein sequence ID" value="SDX42879.1"/>
    <property type="molecule type" value="Genomic_DNA"/>
</dbReference>
<keyword evidence="2" id="KW-1185">Reference proteome</keyword>
<dbReference type="AlphaFoldDB" id="A0A1H3BP08"/>
<gene>
    <name evidence="1" type="ORF">SAMN05444487_11753</name>
</gene>
<evidence type="ECO:0000313" key="2">
    <source>
        <dbReference type="Proteomes" id="UP000198534"/>
    </source>
</evidence>
<dbReference type="STRING" id="1048340.SAMN05444487_11753"/>
<reference evidence="1 2" key="1">
    <citation type="submission" date="2016-10" db="EMBL/GenBank/DDBJ databases">
        <authorList>
            <person name="de Groot N.N."/>
        </authorList>
    </citation>
    <scope>NUCLEOTIDE SEQUENCE [LARGE SCALE GENOMIC DNA]</scope>
    <source>
        <strain evidence="1 2">DSM 45610</strain>
    </source>
</reference>
<dbReference type="Gene3D" id="3.30.1490.300">
    <property type="match status" value="1"/>
</dbReference>
<dbReference type="InterPro" id="IPR043129">
    <property type="entry name" value="ATPase_NBD"/>
</dbReference>
<dbReference type="InterPro" id="IPR005883">
    <property type="entry name" value="PilM"/>
</dbReference>
<dbReference type="OrthoDB" id="2987556at2"/>
<accession>A0A1H3BP08</accession>
<dbReference type="Proteomes" id="UP000198534">
    <property type="component" value="Unassembled WGS sequence"/>
</dbReference>
<protein>
    <submittedName>
        <fullName evidence="1">Tfp pilus assembly protein, ATPase PilM</fullName>
    </submittedName>
</protein>